<sequence>MTRFTTAPLELPTFADRDDVRRADLVFHGVDHAGPSYVVHVFLGRENATLRTVRDNAHGYAGFYSVFGHGGCYGDDDGHCDPRARYSDDFDRRLRHPLAPQTRTLTATEALHPLLLDPNVTEVPVTVVIEPEGAAPAAPFELVRLLTYVD</sequence>
<comment type="caution">
    <text evidence="1">The sequence shown here is derived from an EMBL/GenBank/DDBJ whole genome shotgun (WGS) entry which is preliminary data.</text>
</comment>
<keyword evidence="2" id="KW-1185">Reference proteome</keyword>
<organism evidence="1 2">
    <name type="scientific">Conexibacter stalactiti</name>
    <dbReference type="NCBI Taxonomy" id="1940611"/>
    <lineage>
        <taxon>Bacteria</taxon>
        <taxon>Bacillati</taxon>
        <taxon>Actinomycetota</taxon>
        <taxon>Thermoleophilia</taxon>
        <taxon>Solirubrobacterales</taxon>
        <taxon>Conexibacteraceae</taxon>
        <taxon>Conexibacter</taxon>
    </lineage>
</organism>
<dbReference type="EMBL" id="JAWSTH010000001">
    <property type="protein sequence ID" value="MDW5592712.1"/>
    <property type="molecule type" value="Genomic_DNA"/>
</dbReference>
<dbReference type="Proteomes" id="UP001284601">
    <property type="component" value="Unassembled WGS sequence"/>
</dbReference>
<reference evidence="2" key="1">
    <citation type="submission" date="2023-07" db="EMBL/GenBank/DDBJ databases">
        <title>Conexibacter stalactiti sp. nov., isolated from stalactites in a lava cave and emended description of the genus Conexibacter.</title>
        <authorList>
            <person name="Lee S.D."/>
        </authorList>
    </citation>
    <scope>NUCLEOTIDE SEQUENCE [LARGE SCALE GENOMIC DNA]</scope>
    <source>
        <strain evidence="2">KCTC 39840</strain>
    </source>
</reference>
<accession>A0ABU4HHC8</accession>
<dbReference type="RefSeq" id="WP_318594971.1">
    <property type="nucleotide sequence ID" value="NZ_JAWSTH010000001.1"/>
</dbReference>
<proteinExistence type="predicted"/>
<name>A0ABU4HHC8_9ACTN</name>
<evidence type="ECO:0000313" key="2">
    <source>
        <dbReference type="Proteomes" id="UP001284601"/>
    </source>
</evidence>
<reference evidence="1 2" key="2">
    <citation type="submission" date="2023-10" db="EMBL/GenBank/DDBJ databases">
        <authorList>
            <person name="Han X.F."/>
        </authorList>
    </citation>
    <scope>NUCLEOTIDE SEQUENCE [LARGE SCALE GENOMIC DNA]</scope>
    <source>
        <strain evidence="1 2">KCTC 39840</strain>
    </source>
</reference>
<evidence type="ECO:0000313" key="1">
    <source>
        <dbReference type="EMBL" id="MDW5592712.1"/>
    </source>
</evidence>
<gene>
    <name evidence="1" type="ORF">R7226_00085</name>
</gene>
<protein>
    <submittedName>
        <fullName evidence="1">Uncharacterized protein</fullName>
    </submittedName>
</protein>